<keyword evidence="2" id="KW-1185">Reference proteome</keyword>
<gene>
    <name evidence="1" type="ORF">E2C01_032425</name>
</gene>
<protein>
    <submittedName>
        <fullName evidence="1">Uncharacterized protein</fullName>
    </submittedName>
</protein>
<organism evidence="1 2">
    <name type="scientific">Portunus trituberculatus</name>
    <name type="common">Swimming crab</name>
    <name type="synonym">Neptunus trituberculatus</name>
    <dbReference type="NCBI Taxonomy" id="210409"/>
    <lineage>
        <taxon>Eukaryota</taxon>
        <taxon>Metazoa</taxon>
        <taxon>Ecdysozoa</taxon>
        <taxon>Arthropoda</taxon>
        <taxon>Crustacea</taxon>
        <taxon>Multicrustacea</taxon>
        <taxon>Malacostraca</taxon>
        <taxon>Eumalacostraca</taxon>
        <taxon>Eucarida</taxon>
        <taxon>Decapoda</taxon>
        <taxon>Pleocyemata</taxon>
        <taxon>Brachyura</taxon>
        <taxon>Eubrachyura</taxon>
        <taxon>Portunoidea</taxon>
        <taxon>Portunidae</taxon>
        <taxon>Portuninae</taxon>
        <taxon>Portunus</taxon>
    </lineage>
</organism>
<evidence type="ECO:0000313" key="2">
    <source>
        <dbReference type="Proteomes" id="UP000324222"/>
    </source>
</evidence>
<accession>A0A5B7F083</accession>
<sequence length="105" mass="12019">MIDKQYGFKRTRVKRSNIPRVLTVGQWRLPTGHQTITQLDYLGHSNDALAVVSLVRQQHQEPEHGGDQLFSLSVNGWVHVDWNLVAQREKPEKKAHLNAGSLKEK</sequence>
<dbReference type="AlphaFoldDB" id="A0A5B7F083"/>
<dbReference type="EMBL" id="VSRR010004207">
    <property type="protein sequence ID" value="MPC38907.1"/>
    <property type="molecule type" value="Genomic_DNA"/>
</dbReference>
<evidence type="ECO:0000313" key="1">
    <source>
        <dbReference type="EMBL" id="MPC38907.1"/>
    </source>
</evidence>
<comment type="caution">
    <text evidence="1">The sequence shown here is derived from an EMBL/GenBank/DDBJ whole genome shotgun (WGS) entry which is preliminary data.</text>
</comment>
<dbReference type="Proteomes" id="UP000324222">
    <property type="component" value="Unassembled WGS sequence"/>
</dbReference>
<proteinExistence type="predicted"/>
<reference evidence="1 2" key="1">
    <citation type="submission" date="2019-05" db="EMBL/GenBank/DDBJ databases">
        <title>Another draft genome of Portunus trituberculatus and its Hox gene families provides insights of decapod evolution.</title>
        <authorList>
            <person name="Jeong J.-H."/>
            <person name="Song I."/>
            <person name="Kim S."/>
            <person name="Choi T."/>
            <person name="Kim D."/>
            <person name="Ryu S."/>
            <person name="Kim W."/>
        </authorList>
    </citation>
    <scope>NUCLEOTIDE SEQUENCE [LARGE SCALE GENOMIC DNA]</scope>
    <source>
        <tissue evidence="1">Muscle</tissue>
    </source>
</reference>
<name>A0A5B7F083_PORTR</name>